<dbReference type="Proteomes" id="UP000186698">
    <property type="component" value="Chromosome 7S"/>
</dbReference>
<keyword evidence="5 8" id="KW-0106">Calcium</keyword>
<dbReference type="KEGG" id="xla:108697910"/>
<feature type="binding site" evidence="8">
    <location>
        <position position="213"/>
    </location>
    <ligand>
        <name>Ca(2+)</name>
        <dbReference type="ChEBI" id="CHEBI:29108"/>
    </ligand>
</feature>
<reference evidence="12" key="1">
    <citation type="submission" date="2025-08" db="UniProtKB">
        <authorList>
            <consortium name="RefSeq"/>
        </authorList>
    </citation>
    <scope>IDENTIFICATION</scope>
    <source>
        <strain evidence="12">J_2021</strain>
        <tissue evidence="12">Erythrocytes</tissue>
    </source>
</reference>
<dbReference type="PANTHER" id="PTHR11610:SF187">
    <property type="entry name" value="TRIACYLGLYCEROL LIPASE"/>
    <property type="match status" value="1"/>
</dbReference>
<evidence type="ECO:0000256" key="4">
    <source>
        <dbReference type="ARBA" id="ARBA00022723"/>
    </source>
</evidence>
<dbReference type="OrthoDB" id="199913at2759"/>
<dbReference type="AlphaFoldDB" id="A0A1L8FDR1"/>
<dbReference type="InterPro" id="IPR033906">
    <property type="entry name" value="Lipase_N"/>
</dbReference>
<dbReference type="GO" id="GO:0004465">
    <property type="term" value="F:lipoprotein lipase activity"/>
    <property type="evidence" value="ECO:0000318"/>
    <property type="project" value="GO_Central"/>
</dbReference>
<dbReference type="PRINTS" id="PR00821">
    <property type="entry name" value="TAGLIPASE"/>
</dbReference>
<dbReference type="InterPro" id="IPR036392">
    <property type="entry name" value="PLAT/LH2_dom_sf"/>
</dbReference>
<dbReference type="Gene3D" id="2.60.60.20">
    <property type="entry name" value="PLAT/LH2 domain"/>
    <property type="match status" value="1"/>
</dbReference>
<dbReference type="GO" id="GO:0019433">
    <property type="term" value="P:triglyceride catabolic process"/>
    <property type="evidence" value="ECO:0000318"/>
    <property type="project" value="GO_Central"/>
</dbReference>
<evidence type="ECO:0000256" key="1">
    <source>
        <dbReference type="ARBA" id="ARBA00004613"/>
    </source>
</evidence>
<dbReference type="GO" id="GO:0046872">
    <property type="term" value="F:metal ion binding"/>
    <property type="evidence" value="ECO:0007669"/>
    <property type="project" value="UniProtKB-KW"/>
</dbReference>
<keyword evidence="10" id="KW-0732">Signal</keyword>
<feature type="active site" description="Nucleophile" evidence="7">
    <location>
        <position position="171"/>
    </location>
</feature>
<feature type="chain" id="PRO_5035351880" description="Triacylglycerol lipase" evidence="10">
    <location>
        <begin position="18"/>
        <end position="474"/>
    </location>
</feature>
<dbReference type="SMART" id="SM00308">
    <property type="entry name" value="LH2"/>
    <property type="match status" value="1"/>
</dbReference>
<keyword evidence="3 10" id="KW-0964">Secreted</keyword>
<keyword evidence="10" id="KW-0443">Lipid metabolism</keyword>
<keyword evidence="4 8" id="KW-0479">Metal-binding</keyword>
<dbReference type="GO" id="GO:0034375">
    <property type="term" value="P:high-density lipoprotein particle remodeling"/>
    <property type="evidence" value="ECO:0000318"/>
    <property type="project" value="GO_Central"/>
</dbReference>
<evidence type="ECO:0000256" key="3">
    <source>
        <dbReference type="ARBA" id="ARBA00022525"/>
    </source>
</evidence>
<protein>
    <recommendedName>
        <fullName evidence="10">Triacylglycerol lipase</fullName>
        <ecNumber evidence="10">3.1.1.3</ecNumber>
    </recommendedName>
    <alternativeName>
        <fullName evidence="10">Pancreatic lipase</fullName>
    </alternativeName>
</protein>
<dbReference type="Bgee" id="108697910">
    <property type="expression patterns" value="Expressed in testis and 1 other cell type or tissue"/>
</dbReference>
<dbReference type="EC" id="3.1.1.3" evidence="10"/>
<feature type="active site" description="Charge relay system" evidence="7">
    <location>
        <position position="194"/>
    </location>
</feature>
<evidence type="ECO:0000256" key="2">
    <source>
        <dbReference type="ARBA" id="ARBA00010701"/>
    </source>
</evidence>
<accession>A0A1L8FDR1</accession>
<dbReference type="PIRSF" id="PIRSF000865">
    <property type="entry name" value="Lipoprotein_lipase_LIPH"/>
    <property type="match status" value="1"/>
</dbReference>
<organism evidence="11 12">
    <name type="scientific">Xenopus laevis</name>
    <name type="common">African clawed frog</name>
    <dbReference type="NCBI Taxonomy" id="8355"/>
    <lineage>
        <taxon>Eukaryota</taxon>
        <taxon>Metazoa</taxon>
        <taxon>Chordata</taxon>
        <taxon>Craniata</taxon>
        <taxon>Vertebrata</taxon>
        <taxon>Euteleostomi</taxon>
        <taxon>Amphibia</taxon>
        <taxon>Batrachia</taxon>
        <taxon>Anura</taxon>
        <taxon>Pipoidea</taxon>
        <taxon>Pipidae</taxon>
        <taxon>Xenopodinae</taxon>
        <taxon>Xenopus</taxon>
        <taxon>Xenopus</taxon>
    </lineage>
</organism>
<dbReference type="FunFam" id="2.60.60.20:FF:000003">
    <property type="entry name" value="Triacylglycerol lipase"/>
    <property type="match status" value="1"/>
</dbReference>
<dbReference type="Pfam" id="PF01477">
    <property type="entry name" value="PLAT"/>
    <property type="match status" value="1"/>
</dbReference>
<dbReference type="STRING" id="8355.A0A1L8FDR1"/>
<dbReference type="GO" id="GO:0042632">
    <property type="term" value="P:cholesterol homeostasis"/>
    <property type="evidence" value="ECO:0000318"/>
    <property type="project" value="GO_Central"/>
</dbReference>
<dbReference type="Pfam" id="PF00151">
    <property type="entry name" value="Lipase"/>
    <property type="match status" value="1"/>
</dbReference>
<dbReference type="GO" id="GO:0006633">
    <property type="term" value="P:fatty acid biosynthetic process"/>
    <property type="evidence" value="ECO:0000318"/>
    <property type="project" value="GO_Central"/>
</dbReference>
<comment type="catalytic activity">
    <reaction evidence="10">
        <text>a triacylglycerol + H2O = a diacylglycerol + a fatty acid + H(+)</text>
        <dbReference type="Rhea" id="RHEA:12044"/>
        <dbReference type="ChEBI" id="CHEBI:15377"/>
        <dbReference type="ChEBI" id="CHEBI:15378"/>
        <dbReference type="ChEBI" id="CHEBI:17855"/>
        <dbReference type="ChEBI" id="CHEBI:18035"/>
        <dbReference type="ChEBI" id="CHEBI:28868"/>
        <dbReference type="EC" id="3.1.1.3"/>
    </reaction>
</comment>
<dbReference type="SUPFAM" id="SSF49723">
    <property type="entry name" value="Lipase/lipooxygenase domain (PLAT/LH2 domain)"/>
    <property type="match status" value="1"/>
</dbReference>
<dbReference type="ESTHER" id="xenla-a0a1l8fdr1">
    <property type="family name" value="Pancreatic_lipase"/>
</dbReference>
<proteinExistence type="inferred from homology"/>
<feature type="binding site" evidence="8">
    <location>
        <position position="210"/>
    </location>
    <ligand>
        <name>Ca(2+)</name>
        <dbReference type="ChEBI" id="CHEBI:29108"/>
    </ligand>
</feature>
<gene>
    <name evidence="12" type="primary">LOC108697910</name>
</gene>
<dbReference type="CDD" id="cd00707">
    <property type="entry name" value="Pancreat_lipase_like"/>
    <property type="match status" value="1"/>
</dbReference>
<name>A0A1L8FDR1_XENLA</name>
<dbReference type="GeneID" id="108697910"/>
<comment type="subcellular location">
    <subcellularLocation>
        <location evidence="1 10">Secreted</location>
    </subcellularLocation>
</comment>
<evidence type="ECO:0000256" key="5">
    <source>
        <dbReference type="ARBA" id="ARBA00022837"/>
    </source>
</evidence>
<keyword evidence="10" id="KW-0442">Lipid degradation</keyword>
<feature type="signal peptide" evidence="10">
    <location>
        <begin position="1"/>
        <end position="17"/>
    </location>
</feature>
<dbReference type="PANTHER" id="PTHR11610">
    <property type="entry name" value="LIPASE"/>
    <property type="match status" value="1"/>
</dbReference>
<dbReference type="PaxDb" id="8355-A0A1L8FDR1"/>
<dbReference type="InterPro" id="IPR001024">
    <property type="entry name" value="PLAT/LH2_dom"/>
</dbReference>
<dbReference type="InterPro" id="IPR016272">
    <property type="entry name" value="Lipase_LIPH"/>
</dbReference>
<dbReference type="Gene3D" id="3.40.50.1820">
    <property type="entry name" value="alpha/beta hydrolase"/>
    <property type="match status" value="1"/>
</dbReference>
<dbReference type="SUPFAM" id="SSF53474">
    <property type="entry name" value="alpha/beta-Hydrolases"/>
    <property type="match status" value="1"/>
</dbReference>
<sequence>MVGRWRLIFFLLGCVQGEQVCYKRLGCFTDEAPWGGTAERPLRRLPMSPEKINTRFFLLTKDNPEKFQEISTFNLSSVSTSNFKPNRKTRFIIHGFLSSAEGSWLMDMCKTLLKVEDVNCFCVDWKAGSRTLYSQAANNIRVVGAEVAYFIDFLSSKYNYSSSKIHIIGHSLGSHTAGEVGKRVPGIGRITGLDPAGPLFRNTPPEVRLDPTDADFVDTIHTDTFPLIPKIGFGMSQSVGHLDFFPNGGEKMPGCHTSIITKLLHINEIWEGSDDLMACNHLRSYKYYTESILTPDAFIGYPSNTYQAFTEGSGFPCSSTSCHLMGHHVDSNGWDTLRGQSLFLNTGDVKPYARWRYKVTVNTSSSVWFLGSINVALHGVKGNTMEHRIASGLIKPGQTYTAFIDVEVDVGPLTTVSFSWNKSLVNIIPSTFRADTISVQYGKDGQTHQFCGTNWVMAKVLQILTPCDSQLSTK</sequence>
<dbReference type="GO" id="GO:0005615">
    <property type="term" value="C:extracellular space"/>
    <property type="evidence" value="ECO:0000318"/>
    <property type="project" value="GO_Central"/>
</dbReference>
<dbReference type="InterPro" id="IPR002331">
    <property type="entry name" value="Lipase_panc"/>
</dbReference>
<evidence type="ECO:0000256" key="8">
    <source>
        <dbReference type="PIRSR" id="PIRSR000865-2"/>
    </source>
</evidence>
<dbReference type="FunFam" id="3.40.50.1820:FF:000033">
    <property type="entry name" value="Pancreatic triacylglycerol lipase"/>
    <property type="match status" value="1"/>
</dbReference>
<dbReference type="OMA" id="IVEVHIL"/>
<evidence type="ECO:0000256" key="6">
    <source>
        <dbReference type="ARBA" id="ARBA00023157"/>
    </source>
</evidence>
<keyword evidence="11" id="KW-1185">Reference proteome</keyword>
<dbReference type="GO" id="GO:0008970">
    <property type="term" value="F:phospholipase A1 activity"/>
    <property type="evidence" value="ECO:0000318"/>
    <property type="project" value="GO_Central"/>
</dbReference>
<dbReference type="InterPro" id="IPR029058">
    <property type="entry name" value="AB_hydrolase_fold"/>
</dbReference>
<evidence type="ECO:0000256" key="10">
    <source>
        <dbReference type="RuleBase" id="RU362046"/>
    </source>
</evidence>
<keyword evidence="6 10" id="KW-1015">Disulfide bond</keyword>
<evidence type="ECO:0000313" key="12">
    <source>
        <dbReference type="RefSeq" id="XP_018083879.1"/>
    </source>
</evidence>
<dbReference type="RefSeq" id="XP_018083879.1">
    <property type="nucleotide sequence ID" value="XM_018228390.2"/>
</dbReference>
<evidence type="ECO:0000313" key="11">
    <source>
        <dbReference type="Proteomes" id="UP000186698"/>
    </source>
</evidence>
<dbReference type="InterPro" id="IPR013818">
    <property type="entry name" value="Lipase"/>
</dbReference>
<dbReference type="InterPro" id="IPR000734">
    <property type="entry name" value="TAG_lipase"/>
</dbReference>
<dbReference type="PRINTS" id="PR00823">
    <property type="entry name" value="PANCLIPASE"/>
</dbReference>
<dbReference type="PROSITE" id="PS50095">
    <property type="entry name" value="PLAT"/>
    <property type="match status" value="1"/>
</dbReference>
<evidence type="ECO:0000256" key="9">
    <source>
        <dbReference type="RuleBase" id="RU004262"/>
    </source>
</evidence>
<feature type="active site" description="Charge relay system" evidence="7">
    <location>
        <position position="281"/>
    </location>
</feature>
<evidence type="ECO:0000256" key="7">
    <source>
        <dbReference type="PIRSR" id="PIRSR000865-1"/>
    </source>
</evidence>
<comment type="similarity">
    <text evidence="2 9">Belongs to the AB hydrolase superfamily. Lipase family.</text>
</comment>
<feature type="binding site" evidence="8">
    <location>
        <position position="208"/>
    </location>
    <ligand>
        <name>Ca(2+)</name>
        <dbReference type="ChEBI" id="CHEBI:29108"/>
    </ligand>
</feature>